<dbReference type="STRING" id="402600.SAMN05216188_114158"/>
<organism evidence="8 9">
    <name type="scientific">Lentzea xinjiangensis</name>
    <dbReference type="NCBI Taxonomy" id="402600"/>
    <lineage>
        <taxon>Bacteria</taxon>
        <taxon>Bacillati</taxon>
        <taxon>Actinomycetota</taxon>
        <taxon>Actinomycetes</taxon>
        <taxon>Pseudonocardiales</taxon>
        <taxon>Pseudonocardiaceae</taxon>
        <taxon>Lentzea</taxon>
    </lineage>
</organism>
<keyword evidence="2" id="KW-0813">Transport</keyword>
<feature type="transmembrane region" description="Helical" evidence="7">
    <location>
        <begin position="298"/>
        <end position="316"/>
    </location>
</feature>
<evidence type="ECO:0000256" key="7">
    <source>
        <dbReference type="SAM" id="Phobius"/>
    </source>
</evidence>
<name>A0A1H9RHN8_9PSEU</name>
<evidence type="ECO:0000256" key="4">
    <source>
        <dbReference type="ARBA" id="ARBA00022692"/>
    </source>
</evidence>
<dbReference type="EMBL" id="FOFR01000014">
    <property type="protein sequence ID" value="SER72266.1"/>
    <property type="molecule type" value="Genomic_DNA"/>
</dbReference>
<feature type="transmembrane region" description="Helical" evidence="7">
    <location>
        <begin position="160"/>
        <end position="177"/>
    </location>
</feature>
<dbReference type="Pfam" id="PF05977">
    <property type="entry name" value="MFS_3"/>
    <property type="match status" value="1"/>
</dbReference>
<feature type="transmembrane region" description="Helical" evidence="7">
    <location>
        <begin position="241"/>
        <end position="263"/>
    </location>
</feature>
<keyword evidence="6 7" id="KW-0472">Membrane</keyword>
<feature type="transmembrane region" description="Helical" evidence="7">
    <location>
        <begin position="360"/>
        <end position="382"/>
    </location>
</feature>
<feature type="transmembrane region" description="Helical" evidence="7">
    <location>
        <begin position="275"/>
        <end position="292"/>
    </location>
</feature>
<evidence type="ECO:0000256" key="5">
    <source>
        <dbReference type="ARBA" id="ARBA00022989"/>
    </source>
</evidence>
<proteinExistence type="predicted"/>
<dbReference type="Proteomes" id="UP000199352">
    <property type="component" value="Unassembled WGS sequence"/>
</dbReference>
<dbReference type="GO" id="GO:0005886">
    <property type="term" value="C:plasma membrane"/>
    <property type="evidence" value="ECO:0007669"/>
    <property type="project" value="UniProtKB-SubCell"/>
</dbReference>
<dbReference type="SUPFAM" id="SSF103473">
    <property type="entry name" value="MFS general substrate transporter"/>
    <property type="match status" value="1"/>
</dbReference>
<keyword evidence="9" id="KW-1185">Reference proteome</keyword>
<comment type="subcellular location">
    <subcellularLocation>
        <location evidence="1">Cell membrane</location>
        <topology evidence="1">Multi-pass membrane protein</topology>
    </subcellularLocation>
</comment>
<evidence type="ECO:0000256" key="6">
    <source>
        <dbReference type="ARBA" id="ARBA00023136"/>
    </source>
</evidence>
<keyword evidence="4 7" id="KW-0812">Transmembrane</keyword>
<evidence type="ECO:0000256" key="3">
    <source>
        <dbReference type="ARBA" id="ARBA00022475"/>
    </source>
</evidence>
<dbReference type="AlphaFoldDB" id="A0A1H9RHN8"/>
<feature type="transmembrane region" description="Helical" evidence="7">
    <location>
        <begin position="212"/>
        <end position="235"/>
    </location>
</feature>
<evidence type="ECO:0000256" key="1">
    <source>
        <dbReference type="ARBA" id="ARBA00004651"/>
    </source>
</evidence>
<feature type="transmembrane region" description="Helical" evidence="7">
    <location>
        <begin position="93"/>
        <end position="110"/>
    </location>
</feature>
<reference evidence="9" key="1">
    <citation type="submission" date="2016-10" db="EMBL/GenBank/DDBJ databases">
        <authorList>
            <person name="Varghese N."/>
            <person name="Submissions S."/>
        </authorList>
    </citation>
    <scope>NUCLEOTIDE SEQUENCE [LARGE SCALE GENOMIC DNA]</scope>
    <source>
        <strain evidence="9">CGMCC 4.3525</strain>
    </source>
</reference>
<gene>
    <name evidence="8" type="ORF">SAMN05216188_114158</name>
</gene>
<sequence>MPEFRAIFLAQLIATLGNVIAQITLSVLVYQRSGSPLLSALTFALGFAPYLLGASLVSAVADRYPSRRVLVACEVVSCAVVAVMAVPGMPIPVLLGLLLVLGTVAPVFQGTRAASLPEVLSGAGYALGRSLLRMVSQTTQIAGFGVGGVVLIFLSPSQALLIPVAGFAASALLLRFGTRPRPARQAVASASIARASLSGVREVFAVKGLRPLLFMTWLPPMFAVAPEALAAPYAAQSGGGSTALVGLLLCAAPLGSVVGEVLSGTLLRPAQRVRWVVPVAAVMFVPLLGFALQPRPLVAAGLMFLCGLGFTYAMGLDQRTLDVVPETLRGRALTVTTAGLMVGQGVGFAAAGAAAEFLPAHVVVLSAGVAGLATLVLCGPAISTKRSAE</sequence>
<keyword evidence="5 7" id="KW-1133">Transmembrane helix</keyword>
<keyword evidence="3" id="KW-1003">Cell membrane</keyword>
<dbReference type="InterPro" id="IPR010290">
    <property type="entry name" value="TM_effector"/>
</dbReference>
<dbReference type="PANTHER" id="PTHR23513:SF11">
    <property type="entry name" value="STAPHYLOFERRIN A TRANSPORTER"/>
    <property type="match status" value="1"/>
</dbReference>
<dbReference type="InterPro" id="IPR036259">
    <property type="entry name" value="MFS_trans_sf"/>
</dbReference>
<protein>
    <submittedName>
        <fullName evidence="8">Predicted arabinose efflux permease, MFS family</fullName>
    </submittedName>
</protein>
<evidence type="ECO:0000256" key="2">
    <source>
        <dbReference type="ARBA" id="ARBA00022448"/>
    </source>
</evidence>
<feature type="transmembrane region" description="Helical" evidence="7">
    <location>
        <begin position="37"/>
        <end position="57"/>
    </location>
</feature>
<feature type="transmembrane region" description="Helical" evidence="7">
    <location>
        <begin position="328"/>
        <end position="354"/>
    </location>
</feature>
<accession>A0A1H9RHN8</accession>
<evidence type="ECO:0000313" key="8">
    <source>
        <dbReference type="EMBL" id="SER72266.1"/>
    </source>
</evidence>
<evidence type="ECO:0000313" key="9">
    <source>
        <dbReference type="Proteomes" id="UP000199352"/>
    </source>
</evidence>
<dbReference type="CDD" id="cd06173">
    <property type="entry name" value="MFS_MefA_like"/>
    <property type="match status" value="1"/>
</dbReference>
<dbReference type="Gene3D" id="1.20.1250.20">
    <property type="entry name" value="MFS general substrate transporter like domains"/>
    <property type="match status" value="2"/>
</dbReference>
<dbReference type="PANTHER" id="PTHR23513">
    <property type="entry name" value="INTEGRAL MEMBRANE EFFLUX PROTEIN-RELATED"/>
    <property type="match status" value="1"/>
</dbReference>